<evidence type="ECO:0000256" key="1">
    <source>
        <dbReference type="SAM" id="MobiDB-lite"/>
    </source>
</evidence>
<dbReference type="EMBL" id="ABVL01000017">
    <property type="protein sequence ID" value="EDY17704.1"/>
    <property type="molecule type" value="Genomic_DNA"/>
</dbReference>
<feature type="region of interest" description="Disordered" evidence="1">
    <location>
        <begin position="964"/>
        <end position="1090"/>
    </location>
</feature>
<dbReference type="InParanoid" id="B4D753"/>
<proteinExistence type="predicted"/>
<feature type="compositionally biased region" description="Pro residues" evidence="1">
    <location>
        <begin position="1080"/>
        <end position="1090"/>
    </location>
</feature>
<feature type="compositionally biased region" description="Low complexity" evidence="1">
    <location>
        <begin position="978"/>
        <end position="990"/>
    </location>
</feature>
<gene>
    <name evidence="2" type="ORF">CfE428DRAFT_4743</name>
</gene>
<dbReference type="STRING" id="497964.CfE428DRAFT_4743"/>
<keyword evidence="3" id="KW-1185">Reference proteome</keyword>
<feature type="compositionally biased region" description="Low complexity" evidence="1">
    <location>
        <begin position="1051"/>
        <end position="1079"/>
    </location>
</feature>
<evidence type="ECO:0000313" key="2">
    <source>
        <dbReference type="EMBL" id="EDY17704.1"/>
    </source>
</evidence>
<comment type="caution">
    <text evidence="2">The sequence shown here is derived from an EMBL/GenBank/DDBJ whole genome shotgun (WGS) entry which is preliminary data.</text>
</comment>
<evidence type="ECO:0000313" key="3">
    <source>
        <dbReference type="Proteomes" id="UP000005824"/>
    </source>
</evidence>
<reference evidence="2 3" key="1">
    <citation type="journal article" date="2011" name="J. Bacteriol.">
        <title>Genome sequence of Chthoniobacter flavus Ellin428, an aerobic heterotrophic soil bacterium.</title>
        <authorList>
            <person name="Kant R."/>
            <person name="van Passel M.W."/>
            <person name="Palva A."/>
            <person name="Lucas S."/>
            <person name="Lapidus A."/>
            <person name="Glavina Del Rio T."/>
            <person name="Dalin E."/>
            <person name="Tice H."/>
            <person name="Bruce D."/>
            <person name="Goodwin L."/>
            <person name="Pitluck S."/>
            <person name="Larimer F.W."/>
            <person name="Land M.L."/>
            <person name="Hauser L."/>
            <person name="Sangwan P."/>
            <person name="de Vos W.M."/>
            <person name="Janssen P.H."/>
            <person name="Smidt H."/>
        </authorList>
    </citation>
    <scope>NUCLEOTIDE SEQUENCE [LARGE SCALE GENOMIC DNA]</scope>
    <source>
        <strain evidence="2 3">Ellin428</strain>
    </source>
</reference>
<dbReference type="Proteomes" id="UP000005824">
    <property type="component" value="Unassembled WGS sequence"/>
</dbReference>
<accession>B4D753</accession>
<sequence length="1090" mass="115889">MPDSFRFIARELITIEAWRAGISAHLGEVDGSLLEPITLRDSVWIYESDTGPITRVEIQSATAEFDWHNLLPRSTGHVFQRLILHGVSGKTQLPLGAVTATPARFAAFKWHLPRPSGNWLPPPERIEARDVDFVFQSNQDFVRLADTDFTLSEQEAGTIHAGQIVLKQPWINRAFRNVRGTTAIQDTKVEIANLALDPDVQVRSLSAELDDLARGRLNLDMQVAAFGGNIRVAAQALGDTRPLVFEATGTFSQIGLAKLAPFLGYNDAAGGTIKEGKFSFRGPPQRLAQATASLRFEATNFQWDSRQWDSLVLGATLMEGRVQVPELSLTQGHNRLNLSGEMPLPAPGVEWWQTEFNVNIAAKIDNLTELSALMLPDFQYTAGKANIDGSIRGKDQQFHGQLIISGSDLKWHNAPIEELQAGVKLNGNEFQFTNVSIFNNGDYLRGHGVVNILGDKQYWGEFHASIEDLAKYAAILQKPIVPEPLAGGAVIDWSGEGSAKGHSGQFSARLRKLRSLGASASLLHPINADFEGNYAPGMMLFDRFMLSDDDSSFTANIGIGNKALSLQGIRLMHRQTLWLEGDAILPLDVWNAWPNTSLATLLDDHTVSKVNLTAYDLNLHDAALLTGLNFPIQGVVRGNVTAEGPLGALKTGGKLTLNKGQIPIGWSGYLLTVVQGEAALDGQTLQIAKLTGLHPSEDFSATGQVDFTNLRDPALKLEVATTKSKFDFMTGSLAATTATGGGKFQITGPVSAATISGDAQISYLEMNAALENSILSFFAEGGVSELPSVFAFNEKPWCDWKCDVAVHASSATVGTQRSVRYTMLDGTTANADLKLQGSGRTPELLGNLTFQVLNPRVSINTRGAEGPLTLESAKFEFREGHTHDPSFDLKLDGSVFDKNFAAYGTGTLQHPFHFFVFEPPLTEKIIVSALNASLTHQLFGDPISGLRVPSPFYDGLDVVDWATIPTPPPAPPAPAPAPESATPAPAASAAPAPPTTTPAVPTPAAAPASSPAVPARAPAATAKGAPAPPPSAPAPAPAAAKGTPAPPPAAAPAATAATAAPAVPKTAPAPAAPAATPAGPATPPTANPKQ</sequence>
<feature type="compositionally biased region" description="Pro residues" evidence="1">
    <location>
        <begin position="965"/>
        <end position="977"/>
    </location>
</feature>
<feature type="compositionally biased region" description="Pro residues" evidence="1">
    <location>
        <begin position="1026"/>
        <end position="1036"/>
    </location>
</feature>
<feature type="compositionally biased region" description="Low complexity" evidence="1">
    <location>
        <begin position="997"/>
        <end position="1025"/>
    </location>
</feature>
<name>B4D753_9BACT</name>
<protein>
    <submittedName>
        <fullName evidence="2">Uncharacterized protein</fullName>
    </submittedName>
</protein>
<organism evidence="2 3">
    <name type="scientific">Chthoniobacter flavus Ellin428</name>
    <dbReference type="NCBI Taxonomy" id="497964"/>
    <lineage>
        <taxon>Bacteria</taxon>
        <taxon>Pseudomonadati</taxon>
        <taxon>Verrucomicrobiota</taxon>
        <taxon>Spartobacteria</taxon>
        <taxon>Chthoniobacterales</taxon>
        <taxon>Chthoniobacteraceae</taxon>
        <taxon>Chthoniobacter</taxon>
    </lineage>
</organism>
<dbReference type="AlphaFoldDB" id="B4D753"/>